<feature type="compositionally biased region" description="Basic and acidic residues" evidence="3">
    <location>
        <begin position="156"/>
        <end position="188"/>
    </location>
</feature>
<keyword evidence="2" id="KW-0539">Nucleus</keyword>
<dbReference type="Proteomes" id="UP000664169">
    <property type="component" value="Unassembled WGS sequence"/>
</dbReference>
<feature type="compositionally biased region" description="Low complexity" evidence="3">
    <location>
        <begin position="189"/>
        <end position="208"/>
    </location>
</feature>
<feature type="compositionally biased region" description="Basic and acidic residues" evidence="3">
    <location>
        <begin position="123"/>
        <end position="133"/>
    </location>
</feature>
<organism evidence="4 5">
    <name type="scientific">Gomphillus americanus</name>
    <dbReference type="NCBI Taxonomy" id="1940652"/>
    <lineage>
        <taxon>Eukaryota</taxon>
        <taxon>Fungi</taxon>
        <taxon>Dikarya</taxon>
        <taxon>Ascomycota</taxon>
        <taxon>Pezizomycotina</taxon>
        <taxon>Lecanoromycetes</taxon>
        <taxon>OSLEUM clade</taxon>
        <taxon>Ostropomycetidae</taxon>
        <taxon>Ostropales</taxon>
        <taxon>Graphidaceae</taxon>
        <taxon>Gomphilloideae</taxon>
        <taxon>Gomphillus</taxon>
    </lineage>
</organism>
<dbReference type="PANTHER" id="PTHR15074:SF5">
    <property type="entry name" value="5-METHYLCYTOSINE G_T MISMATCH-SPECIFIC DNA GLYCOSYLASE"/>
    <property type="match status" value="1"/>
</dbReference>
<evidence type="ECO:0000313" key="5">
    <source>
        <dbReference type="Proteomes" id="UP000664169"/>
    </source>
</evidence>
<evidence type="ECO:0000256" key="2">
    <source>
        <dbReference type="ARBA" id="ARBA00023242"/>
    </source>
</evidence>
<reference evidence="4" key="1">
    <citation type="submission" date="2021-03" db="EMBL/GenBank/DDBJ databases">
        <authorList>
            <person name="Tagirdzhanova G."/>
        </authorList>
    </citation>
    <scope>NUCLEOTIDE SEQUENCE</scope>
</reference>
<dbReference type="OrthoDB" id="5373744at2759"/>
<dbReference type="GO" id="GO:0005634">
    <property type="term" value="C:nucleus"/>
    <property type="evidence" value="ECO:0007669"/>
    <property type="project" value="UniProtKB-SubCell"/>
</dbReference>
<feature type="compositionally biased region" description="Polar residues" evidence="3">
    <location>
        <begin position="105"/>
        <end position="117"/>
    </location>
</feature>
<feature type="compositionally biased region" description="Basic and acidic residues" evidence="3">
    <location>
        <begin position="1"/>
        <end position="20"/>
    </location>
</feature>
<dbReference type="EMBL" id="CAJPDQ010000014">
    <property type="protein sequence ID" value="CAF9919225.1"/>
    <property type="molecule type" value="Genomic_DNA"/>
</dbReference>
<feature type="compositionally biased region" description="Pro residues" evidence="3">
    <location>
        <begin position="316"/>
        <end position="331"/>
    </location>
</feature>
<evidence type="ECO:0000256" key="3">
    <source>
        <dbReference type="SAM" id="MobiDB-lite"/>
    </source>
</evidence>
<dbReference type="PANTHER" id="PTHR15074">
    <property type="entry name" value="METHYL-CPG-BINDING PROTEIN"/>
    <property type="match status" value="1"/>
</dbReference>
<feature type="region of interest" description="Disordered" evidence="3">
    <location>
        <begin position="785"/>
        <end position="839"/>
    </location>
</feature>
<keyword evidence="5" id="KW-1185">Reference proteome</keyword>
<evidence type="ECO:0000256" key="1">
    <source>
        <dbReference type="ARBA" id="ARBA00004123"/>
    </source>
</evidence>
<proteinExistence type="predicted"/>
<comment type="subcellular location">
    <subcellularLocation>
        <location evidence="1">Nucleus</location>
    </subcellularLocation>
</comment>
<feature type="compositionally biased region" description="Basic and acidic residues" evidence="3">
    <location>
        <begin position="45"/>
        <end position="57"/>
    </location>
</feature>
<protein>
    <submittedName>
        <fullName evidence="4">Uncharacterized protein</fullName>
    </submittedName>
</protein>
<comment type="caution">
    <text evidence="4">The sequence shown here is derived from an EMBL/GenBank/DDBJ whole genome shotgun (WGS) entry which is preliminary data.</text>
</comment>
<name>A0A8H3IFU5_9LECA</name>
<feature type="compositionally biased region" description="Basic residues" evidence="3">
    <location>
        <begin position="21"/>
        <end position="34"/>
    </location>
</feature>
<feature type="compositionally biased region" description="Low complexity" evidence="3">
    <location>
        <begin position="237"/>
        <end position="250"/>
    </location>
</feature>
<gene>
    <name evidence="4" type="ORF">GOMPHAMPRED_001711</name>
</gene>
<sequence length="839" mass="91963">MPSKVPAEKSQDRLTNDGKERRKKAGRMRRRSSARHATDAEEDALPERTADARESTPAKRMTSMPIPELNRRADSPNTSHISLPYPSFSKAHSRESVVSRENLATPPSKNGSTPDQTDLQEEDNGKTSFDKRKSQQPGSNVDAPPTPPLTADESVTEARESPSKTRRAAADRKDEIHKSSILKSRRDSPLSTTKLETTTTSRKSSARTVHASESISSLPSKDTNQNDTFTNTVQGLSSATSSIANSDSTAHNPKAGLKGQNNVMPAVNSSEVSAAHGSDLSVRTPTPRGTPAPNGIRPHFGSTYPQSQPSGAYKSPVPPPPPPPPIAFSLPPPRVDYLMQHGGLSNSIQKRLIAAPNPDTNSSWVAGELPNPTDMNLRAQAFFAPFRDLLDNYSKVIDKSGSIAVATGYRSIARRLLDRLEAVFARDISSEICGCLMCDSPDNMTLDDERGVSWGEILEYVSGRKELPQWPPFVLAHNTIGLGLTHDGLQSPCQILDVDVPNEYREHYIRQSKKTKESVDEWLTNQNTEMATPPTDADDDTLTFAILTHLDPQLRPIFGELLGVTSLRPQSIKPNPESRTQTPLDVQNIVEKSRLAIQRLYRLSSNPRAPEVAVFLVQNRQLHNVLATLAAISDAEWDILTSGRFDGFLRSGAEDGPISQMVNARGARGPTPLSTHTPSVASVGAPVAMDEETEIAILAEVEREIFLGMEALENAFENLHTAAESVRRRIRERGAGLSIAAQNRRGGSSSNNILEARMDTPASLYGGEHDGDDWMNDVMSELAPDDSASVISKNRIRRKRRDERRTPAPIDETSNMQDPERHGVAKIGSLSRNSFRRRY</sequence>
<feature type="region of interest" description="Disordered" evidence="3">
    <location>
        <begin position="1"/>
        <end position="331"/>
    </location>
</feature>
<dbReference type="GO" id="GO:0003677">
    <property type="term" value="F:DNA binding"/>
    <property type="evidence" value="ECO:0007669"/>
    <property type="project" value="InterPro"/>
</dbReference>
<evidence type="ECO:0000313" key="4">
    <source>
        <dbReference type="EMBL" id="CAF9919225.1"/>
    </source>
</evidence>
<feature type="compositionally biased region" description="Polar residues" evidence="3">
    <location>
        <begin position="211"/>
        <end position="236"/>
    </location>
</feature>
<dbReference type="AlphaFoldDB" id="A0A8H3IFU5"/>
<accession>A0A8H3IFU5</accession>
<dbReference type="InterPro" id="IPR045138">
    <property type="entry name" value="MeCP2/MBD4"/>
</dbReference>
<feature type="compositionally biased region" description="Polar residues" evidence="3">
    <location>
        <begin position="259"/>
        <end position="272"/>
    </location>
</feature>